<evidence type="ECO:0000259" key="11">
    <source>
        <dbReference type="PROSITE" id="PS51483"/>
    </source>
</evidence>
<keyword evidence="6" id="KW-0067">ATP-binding</keyword>
<protein>
    <recommendedName>
        <fullName evidence="2">phenylalanine--tRNA ligase</fullName>
        <ecNumber evidence="2">6.1.1.20</ecNumber>
    </recommendedName>
</protein>
<evidence type="ECO:0000256" key="8">
    <source>
        <dbReference type="ARBA" id="ARBA00022917"/>
    </source>
</evidence>
<keyword evidence="9" id="KW-0030">Aminoacyl-tRNA synthetase</keyword>
<sequence>MKLSLEWISEFVDLPAGVPATELAHQLTLKTVEVEDVVDVSAGLANVVVGRIVAVASASGGGSQVTCDLGGQSVNVTTVLSGVAAGRFVAVAVSVAPGGEVELCSAAGLRLHQLFPRSAAGEVLDLTDLNPPAGARLAEVIGFDDVVLEVDNKSLTNRPDLWGHYGVAREFAAIYGLPLRALPCAARPPAGQGLVGQLEPQLCQRFAAVRFSADNSGEAPLWLRSRLARIGENSINPLVDLSNYVMFTVGQPNHVYDAERVTLPLRVLATTAATKADLLTGPTQLPAGLPVVRDQHAVVGVAGVIGAAESSVISTSRQMILEVATFRAQPVRSASQQLGIRTEASARYEKGLDTDRVDAAVGLYLALLEKQVPGVTVEGIDDVIVEATQPARVQVGLDFLSSRIGEDVDAAKTQTVLQSLGFAVIAQDGKLAVTAPSWRSTGDISLPHDIVEEIARIRGYDDLPVAALTVALRPVRQLHQRPLDRVLRELLATRAGMQEVVTYPWAADQYLAAAGQDGLPLIRFEGAPSPDRGNLRPTLLPTLLEAIVGNLRYHDSFALFEVGTVFRAGQDEPYKGHFEVLPRQDKQLGMCQVGGDGAALFRRAKGTVEMLNRYGHLVGIGFGESPWPAWTDTVARLGITVDDQTAGIIGLVNKRCLRAAGIDGGVHVAYAEIDIGKLVSHPSRHNTYVPIADLPEADFDLSVVVAERIAWAELESVVAQSHPLVHRVEFVDEFRGSWVPAGHRSVSLRVTLRPRGSTLTAEVIGAARTASLAALETQTGAVLRQ</sequence>
<keyword evidence="4" id="KW-0479">Metal-binding</keyword>
<dbReference type="Gene3D" id="3.30.70.380">
    <property type="entry name" value="Ferrodoxin-fold anticodon-binding domain"/>
    <property type="match status" value="1"/>
</dbReference>
<dbReference type="InterPro" id="IPR036690">
    <property type="entry name" value="Fdx_antiC-bd_sf"/>
</dbReference>
<dbReference type="InterPro" id="IPR045060">
    <property type="entry name" value="Phe-tRNA-ligase_IIc_bsu"/>
</dbReference>
<dbReference type="SMART" id="SM00873">
    <property type="entry name" value="B3_4"/>
    <property type="match status" value="1"/>
</dbReference>
<comment type="caution">
    <text evidence="12">The sequence shown here is derived from an EMBL/GenBank/DDBJ whole genome shotgun (WGS) entry which is preliminary data.</text>
</comment>
<evidence type="ECO:0000313" key="12">
    <source>
        <dbReference type="EMBL" id="GIH08501.1"/>
    </source>
</evidence>
<dbReference type="InterPro" id="IPR045864">
    <property type="entry name" value="aa-tRNA-synth_II/BPL/LPL"/>
</dbReference>
<dbReference type="Proteomes" id="UP000612899">
    <property type="component" value="Unassembled WGS sequence"/>
</dbReference>
<evidence type="ECO:0000256" key="5">
    <source>
        <dbReference type="ARBA" id="ARBA00022741"/>
    </source>
</evidence>
<keyword evidence="8" id="KW-0648">Protein biosynthesis</keyword>
<dbReference type="InterPro" id="IPR005121">
    <property type="entry name" value="Fdx_antiC-bd"/>
</dbReference>
<dbReference type="Gene3D" id="2.40.50.140">
    <property type="entry name" value="Nucleic acid-binding proteins"/>
    <property type="match status" value="2"/>
</dbReference>
<organism evidence="12 13">
    <name type="scientific">Rhizocola hellebori</name>
    <dbReference type="NCBI Taxonomy" id="1392758"/>
    <lineage>
        <taxon>Bacteria</taxon>
        <taxon>Bacillati</taxon>
        <taxon>Actinomycetota</taxon>
        <taxon>Actinomycetes</taxon>
        <taxon>Micromonosporales</taxon>
        <taxon>Micromonosporaceae</taxon>
        <taxon>Rhizocola</taxon>
    </lineage>
</organism>
<dbReference type="EMBL" id="BONY01000050">
    <property type="protein sequence ID" value="GIH08501.1"/>
    <property type="molecule type" value="Genomic_DNA"/>
</dbReference>
<keyword evidence="13" id="KW-1185">Reference proteome</keyword>
<dbReference type="Pfam" id="PF03147">
    <property type="entry name" value="FDX-ACB"/>
    <property type="match status" value="1"/>
</dbReference>
<dbReference type="AlphaFoldDB" id="A0A8J3VJX1"/>
<evidence type="ECO:0000256" key="6">
    <source>
        <dbReference type="ARBA" id="ARBA00022840"/>
    </source>
</evidence>
<dbReference type="GO" id="GO:0000287">
    <property type="term" value="F:magnesium ion binding"/>
    <property type="evidence" value="ECO:0007669"/>
    <property type="project" value="InterPro"/>
</dbReference>
<dbReference type="SUPFAM" id="SSF46955">
    <property type="entry name" value="Putative DNA-binding domain"/>
    <property type="match status" value="2"/>
</dbReference>
<dbReference type="SUPFAM" id="SSF56037">
    <property type="entry name" value="PheT/TilS domain"/>
    <property type="match status" value="1"/>
</dbReference>
<dbReference type="InterPro" id="IPR020825">
    <property type="entry name" value="Phe-tRNA_synthase-like_B3/B4"/>
</dbReference>
<dbReference type="GO" id="GO:0004826">
    <property type="term" value="F:phenylalanine-tRNA ligase activity"/>
    <property type="evidence" value="ECO:0007669"/>
    <property type="project" value="UniProtKB-EC"/>
</dbReference>
<dbReference type="SUPFAM" id="SSF55681">
    <property type="entry name" value="Class II aaRS and biotin synthetases"/>
    <property type="match status" value="1"/>
</dbReference>
<dbReference type="PROSITE" id="PS51483">
    <property type="entry name" value="B5"/>
    <property type="match status" value="1"/>
</dbReference>
<dbReference type="SMART" id="SM00874">
    <property type="entry name" value="B5"/>
    <property type="match status" value="1"/>
</dbReference>
<dbReference type="Gene3D" id="3.30.56.10">
    <property type="match status" value="3"/>
</dbReference>
<dbReference type="InterPro" id="IPR012340">
    <property type="entry name" value="NA-bd_OB-fold"/>
</dbReference>
<dbReference type="Gene3D" id="3.30.930.10">
    <property type="entry name" value="Bira Bifunctional Protein, Domain 2"/>
    <property type="match status" value="1"/>
</dbReference>
<dbReference type="Pfam" id="PF03483">
    <property type="entry name" value="B3_4"/>
    <property type="match status" value="1"/>
</dbReference>
<dbReference type="InterPro" id="IPR009061">
    <property type="entry name" value="DNA-bd_dom_put_sf"/>
</dbReference>
<dbReference type="GO" id="GO:0009328">
    <property type="term" value="C:phenylalanine-tRNA ligase complex"/>
    <property type="evidence" value="ECO:0007669"/>
    <property type="project" value="TreeGrafter"/>
</dbReference>
<dbReference type="Gene3D" id="3.50.40.10">
    <property type="entry name" value="Phenylalanyl-trna Synthetase, Chain B, domain 3"/>
    <property type="match status" value="1"/>
</dbReference>
<dbReference type="GO" id="GO:0003723">
    <property type="term" value="F:RNA binding"/>
    <property type="evidence" value="ECO:0007669"/>
    <property type="project" value="InterPro"/>
</dbReference>
<gene>
    <name evidence="12" type="primary">pheT_1</name>
    <name evidence="12" type="ORF">Rhe02_65680</name>
</gene>
<dbReference type="InterPro" id="IPR005146">
    <property type="entry name" value="B3/B4_tRNA-bd"/>
</dbReference>
<dbReference type="GO" id="GO:0005524">
    <property type="term" value="F:ATP binding"/>
    <property type="evidence" value="ECO:0007669"/>
    <property type="project" value="UniProtKB-KW"/>
</dbReference>
<keyword evidence="7" id="KW-0460">Magnesium</keyword>
<dbReference type="InterPro" id="IPR005147">
    <property type="entry name" value="tRNA_synthase_B5-dom"/>
</dbReference>
<evidence type="ECO:0000256" key="9">
    <source>
        <dbReference type="ARBA" id="ARBA00023146"/>
    </source>
</evidence>
<dbReference type="Pfam" id="PF17759">
    <property type="entry name" value="tRNA_synthFbeta"/>
    <property type="match status" value="1"/>
</dbReference>
<evidence type="ECO:0000256" key="1">
    <source>
        <dbReference type="ARBA" id="ARBA00001946"/>
    </source>
</evidence>
<dbReference type="RefSeq" id="WP_203912251.1">
    <property type="nucleotide sequence ID" value="NZ_BONY01000050.1"/>
</dbReference>
<dbReference type="InterPro" id="IPR041616">
    <property type="entry name" value="PheRS_beta_core"/>
</dbReference>
<reference evidence="12" key="1">
    <citation type="submission" date="2021-01" db="EMBL/GenBank/DDBJ databases">
        <title>Whole genome shotgun sequence of Rhizocola hellebori NBRC 109834.</title>
        <authorList>
            <person name="Komaki H."/>
            <person name="Tamura T."/>
        </authorList>
    </citation>
    <scope>NUCLEOTIDE SEQUENCE</scope>
    <source>
        <strain evidence="12">NBRC 109834</strain>
    </source>
</reference>
<dbReference type="PANTHER" id="PTHR10947:SF0">
    <property type="entry name" value="PHENYLALANINE--TRNA LIGASE BETA SUBUNIT"/>
    <property type="match status" value="1"/>
</dbReference>
<dbReference type="EC" id="6.1.1.20" evidence="2"/>
<feature type="domain" description="FDX-ACB" evidence="10">
    <location>
        <begin position="692"/>
        <end position="784"/>
    </location>
</feature>
<dbReference type="SUPFAM" id="SSF54991">
    <property type="entry name" value="Anticodon-binding domain of PheRS"/>
    <property type="match status" value="1"/>
</dbReference>
<accession>A0A8J3VJX1</accession>
<evidence type="ECO:0000256" key="3">
    <source>
        <dbReference type="ARBA" id="ARBA00022598"/>
    </source>
</evidence>
<feature type="domain" description="B5" evidence="11">
    <location>
        <begin position="388"/>
        <end position="465"/>
    </location>
</feature>
<dbReference type="PANTHER" id="PTHR10947">
    <property type="entry name" value="PHENYLALANYL-TRNA SYNTHETASE BETA CHAIN AND LEUCINE-RICH REPEAT-CONTAINING PROTEIN 47"/>
    <property type="match status" value="1"/>
</dbReference>
<keyword evidence="5" id="KW-0547">Nucleotide-binding</keyword>
<keyword evidence="3 12" id="KW-0436">Ligase</keyword>
<dbReference type="Pfam" id="PF03484">
    <property type="entry name" value="B5"/>
    <property type="match status" value="1"/>
</dbReference>
<evidence type="ECO:0000256" key="4">
    <source>
        <dbReference type="ARBA" id="ARBA00022723"/>
    </source>
</evidence>
<dbReference type="GO" id="GO:0006432">
    <property type="term" value="P:phenylalanyl-tRNA aminoacylation"/>
    <property type="evidence" value="ECO:0007669"/>
    <property type="project" value="InterPro"/>
</dbReference>
<dbReference type="PROSITE" id="PS51447">
    <property type="entry name" value="FDX_ACB"/>
    <property type="match status" value="1"/>
</dbReference>
<evidence type="ECO:0000256" key="7">
    <source>
        <dbReference type="ARBA" id="ARBA00022842"/>
    </source>
</evidence>
<evidence type="ECO:0000313" key="13">
    <source>
        <dbReference type="Proteomes" id="UP000612899"/>
    </source>
</evidence>
<comment type="cofactor">
    <cofactor evidence="1">
        <name>Mg(2+)</name>
        <dbReference type="ChEBI" id="CHEBI:18420"/>
    </cofactor>
</comment>
<evidence type="ECO:0000256" key="2">
    <source>
        <dbReference type="ARBA" id="ARBA00012814"/>
    </source>
</evidence>
<name>A0A8J3VJX1_9ACTN</name>
<evidence type="ECO:0000259" key="10">
    <source>
        <dbReference type="PROSITE" id="PS51447"/>
    </source>
</evidence>
<proteinExistence type="predicted"/>
<dbReference type="SMART" id="SM00896">
    <property type="entry name" value="FDX-ACB"/>
    <property type="match status" value="1"/>
</dbReference>